<dbReference type="GO" id="GO:0044718">
    <property type="term" value="P:siderophore transmembrane transport"/>
    <property type="evidence" value="ECO:0007669"/>
    <property type="project" value="TreeGrafter"/>
</dbReference>
<evidence type="ECO:0000256" key="7">
    <source>
        <dbReference type="ARBA" id="ARBA00023237"/>
    </source>
</evidence>
<evidence type="ECO:0000256" key="6">
    <source>
        <dbReference type="ARBA" id="ARBA00023136"/>
    </source>
</evidence>
<gene>
    <name evidence="8" type="ORF">BTO13_06995</name>
</gene>
<evidence type="ECO:0000313" key="8">
    <source>
        <dbReference type="EMBL" id="PQJ76170.1"/>
    </source>
</evidence>
<dbReference type="InterPro" id="IPR039426">
    <property type="entry name" value="TonB-dep_rcpt-like"/>
</dbReference>
<dbReference type="Proteomes" id="UP000237608">
    <property type="component" value="Unassembled WGS sequence"/>
</dbReference>
<comment type="caution">
    <text evidence="8">The sequence shown here is derived from an EMBL/GenBank/DDBJ whole genome shotgun (WGS) entry which is preliminary data.</text>
</comment>
<evidence type="ECO:0000256" key="3">
    <source>
        <dbReference type="ARBA" id="ARBA00022452"/>
    </source>
</evidence>
<evidence type="ECO:0000256" key="4">
    <source>
        <dbReference type="ARBA" id="ARBA00022692"/>
    </source>
</evidence>
<evidence type="ECO:0000256" key="5">
    <source>
        <dbReference type="ARBA" id="ARBA00022729"/>
    </source>
</evidence>
<keyword evidence="4" id="KW-0812">Transmembrane</keyword>
<dbReference type="SUPFAM" id="SSF56935">
    <property type="entry name" value="Porins"/>
    <property type="match status" value="1"/>
</dbReference>
<dbReference type="InterPro" id="IPR036942">
    <property type="entry name" value="Beta-barrel_TonB_sf"/>
</dbReference>
<keyword evidence="5" id="KW-0732">Signal</keyword>
<keyword evidence="6" id="KW-0472">Membrane</keyword>
<evidence type="ECO:0000256" key="2">
    <source>
        <dbReference type="ARBA" id="ARBA00022448"/>
    </source>
</evidence>
<keyword evidence="3" id="KW-1134">Transmembrane beta strand</keyword>
<comment type="subcellular location">
    <subcellularLocation>
        <location evidence="1">Cell outer membrane</location>
        <topology evidence="1">Multi-pass membrane protein</topology>
    </subcellularLocation>
</comment>
<accession>A0A2S7WEX8</accession>
<protein>
    <submittedName>
        <fullName evidence="8">Uncharacterized protein</fullName>
    </submittedName>
</protein>
<keyword evidence="7" id="KW-0998">Cell outer membrane</keyword>
<dbReference type="Gene3D" id="2.40.170.20">
    <property type="entry name" value="TonB-dependent receptor, beta-barrel domain"/>
    <property type="match status" value="1"/>
</dbReference>
<reference evidence="8 9" key="1">
    <citation type="submission" date="2016-12" db="EMBL/GenBank/DDBJ databases">
        <title>Trade-off between light-utilization and light-protection in marine flavobacteria.</title>
        <authorList>
            <person name="Kumagai Y."/>
            <person name="Yoshizawa S."/>
            <person name="Kogure K."/>
            <person name="Iwasaki W."/>
        </authorList>
    </citation>
    <scope>NUCLEOTIDE SEQUENCE [LARGE SCALE GENOMIC DNA]</scope>
    <source>
        <strain evidence="8 9">KCTC 22729</strain>
    </source>
</reference>
<dbReference type="PANTHER" id="PTHR30069:SF29">
    <property type="entry name" value="HEMOGLOBIN AND HEMOGLOBIN-HAPTOGLOBIN-BINDING PROTEIN 1-RELATED"/>
    <property type="match status" value="1"/>
</dbReference>
<dbReference type="GO" id="GO:0009279">
    <property type="term" value="C:cell outer membrane"/>
    <property type="evidence" value="ECO:0007669"/>
    <property type="project" value="UniProtKB-SubCell"/>
</dbReference>
<dbReference type="EMBL" id="MSCL01000001">
    <property type="protein sequence ID" value="PQJ76170.1"/>
    <property type="molecule type" value="Genomic_DNA"/>
</dbReference>
<keyword evidence="2" id="KW-0813">Transport</keyword>
<proteinExistence type="predicted"/>
<dbReference type="AlphaFoldDB" id="A0A2S7WEX8"/>
<keyword evidence="9" id="KW-1185">Reference proteome</keyword>
<evidence type="ECO:0000313" key="9">
    <source>
        <dbReference type="Proteomes" id="UP000237608"/>
    </source>
</evidence>
<dbReference type="PANTHER" id="PTHR30069">
    <property type="entry name" value="TONB-DEPENDENT OUTER MEMBRANE RECEPTOR"/>
    <property type="match status" value="1"/>
</dbReference>
<sequence>MSVFNVFSQKKTTEKVKDTVKTEVVEVVTTYNPKIADANKISTNPSINLLEKTKKQPLKYTIFSVPVASTFIPKSGVIKGIDVGVKERIYDNFLAAGFGNYTSPYFETFLHKNTRFQSEFGLSAKYNASFDNIENTVLNSDFSNLGMSIFYKQDERYFDWKVTINSERNHYNWYGIDQNFINNATTRFINERQEYNFFNATGEMDFLDAYVDKSNLSISYFNDDFNSEEILIGLNTDLDIPTRFLRENVKIGTKLEYLNGSFASNYAITDVLNYNIFTIKIAPEYNTTYKDFTIKLGAKIFTSFDAENSVTNFLVYPDVKVQKALLKENLQFFGGISGNLKTNTYKDFVDDNPFVSPTMFITQTAERFNAFVGFNGVLNNSISYTISASFKNEQDKPLFIKNNSKSDGTTTSSNGIVLRGYEYGNSFGVVYDDVKTTSIFAELNYEFSKRLNFETHIQFDNYTTTNQNEAWNLPAIQANFMAKYKNEKWYATSTLLFVGNRKDVLYTNVFPSTTSTTQSIPSFLDLNLNGGYHLNDKFTVFLKMNNMLNSNYQRFSNFEVQGFQLLAGVTYKFDF</sequence>
<evidence type="ECO:0000256" key="1">
    <source>
        <dbReference type="ARBA" id="ARBA00004571"/>
    </source>
</evidence>
<organism evidence="8 9">
    <name type="scientific">Polaribacter gangjinensis</name>
    <dbReference type="NCBI Taxonomy" id="574710"/>
    <lineage>
        <taxon>Bacteria</taxon>
        <taxon>Pseudomonadati</taxon>
        <taxon>Bacteroidota</taxon>
        <taxon>Flavobacteriia</taxon>
        <taxon>Flavobacteriales</taxon>
        <taxon>Flavobacteriaceae</taxon>
    </lineage>
</organism>
<name>A0A2S7WEX8_9FLAO</name>
<dbReference type="GO" id="GO:0015344">
    <property type="term" value="F:siderophore uptake transmembrane transporter activity"/>
    <property type="evidence" value="ECO:0007669"/>
    <property type="project" value="TreeGrafter"/>
</dbReference>